<sequence>MFTMMASVGVIGFPSPSPLILDMDMEKLI</sequence>
<accession>A0A8S5S616</accession>
<proteinExistence type="predicted"/>
<protein>
    <submittedName>
        <fullName evidence="1">Uncharacterized protein</fullName>
    </submittedName>
</protein>
<reference evidence="1" key="1">
    <citation type="journal article" date="2021" name="Proc. Natl. Acad. Sci. U.S.A.">
        <title>A Catalog of Tens of Thousands of Viruses from Human Metagenomes Reveals Hidden Associations with Chronic Diseases.</title>
        <authorList>
            <person name="Tisza M.J."/>
            <person name="Buck C.B."/>
        </authorList>
    </citation>
    <scope>NUCLEOTIDE SEQUENCE</scope>
    <source>
        <strain evidence="1">CtsUe5</strain>
    </source>
</reference>
<dbReference type="EMBL" id="BK032536">
    <property type="protein sequence ID" value="DAF46376.1"/>
    <property type="molecule type" value="Genomic_DNA"/>
</dbReference>
<organism evidence="1">
    <name type="scientific">Podoviridae sp. ctsUe5</name>
    <dbReference type="NCBI Taxonomy" id="2827750"/>
    <lineage>
        <taxon>Viruses</taxon>
        <taxon>Duplodnaviria</taxon>
        <taxon>Heunggongvirae</taxon>
        <taxon>Uroviricota</taxon>
        <taxon>Caudoviricetes</taxon>
    </lineage>
</organism>
<name>A0A8S5S616_9CAUD</name>
<evidence type="ECO:0000313" key="1">
    <source>
        <dbReference type="EMBL" id="DAF46376.1"/>
    </source>
</evidence>